<evidence type="ECO:0000313" key="2">
    <source>
        <dbReference type="EMBL" id="SFX55331.1"/>
    </source>
</evidence>
<accession>A0A1K1Y196</accession>
<dbReference type="EMBL" id="FPJW01000007">
    <property type="protein sequence ID" value="SFX55331.1"/>
    <property type="molecule type" value="Genomic_DNA"/>
</dbReference>
<name>A0A1K1Y196_9GAMM</name>
<organism evidence="2 3">
    <name type="scientific">Marinospirillum alkaliphilum DSM 21637</name>
    <dbReference type="NCBI Taxonomy" id="1122209"/>
    <lineage>
        <taxon>Bacteria</taxon>
        <taxon>Pseudomonadati</taxon>
        <taxon>Pseudomonadota</taxon>
        <taxon>Gammaproteobacteria</taxon>
        <taxon>Oceanospirillales</taxon>
        <taxon>Oceanospirillaceae</taxon>
        <taxon>Marinospirillum</taxon>
    </lineage>
</organism>
<evidence type="ECO:0000256" key="1">
    <source>
        <dbReference type="SAM" id="SignalP"/>
    </source>
</evidence>
<dbReference type="NCBIfam" id="TIGR02811">
    <property type="entry name" value="formate_TAT"/>
    <property type="match status" value="1"/>
</dbReference>
<feature type="chain" id="PRO_5012069060" evidence="1">
    <location>
        <begin position="40"/>
        <end position="70"/>
    </location>
</feature>
<protein>
    <submittedName>
        <fullName evidence="2">Formate dehydrogenase region TAT target</fullName>
    </submittedName>
</protein>
<dbReference type="InterPro" id="IPR014177">
    <property type="entry name" value="Formate_DH_TAT-contain"/>
</dbReference>
<dbReference type="RefSeq" id="WP_072326371.1">
    <property type="nucleotide sequence ID" value="NZ_FPJW01000007.1"/>
</dbReference>
<dbReference type="PROSITE" id="PS51318">
    <property type="entry name" value="TAT"/>
    <property type="match status" value="1"/>
</dbReference>
<dbReference type="STRING" id="1122209.SAMN02745752_02053"/>
<keyword evidence="3" id="KW-1185">Reference proteome</keyword>
<dbReference type="InterPro" id="IPR006311">
    <property type="entry name" value="TAT_signal"/>
</dbReference>
<dbReference type="PIRSF" id="PIRSF036704">
    <property type="entry name" value="UCP036704"/>
    <property type="match status" value="1"/>
</dbReference>
<reference evidence="2 3" key="1">
    <citation type="submission" date="2016-11" db="EMBL/GenBank/DDBJ databases">
        <authorList>
            <person name="Jaros S."/>
            <person name="Januszkiewicz K."/>
            <person name="Wedrychowicz H."/>
        </authorList>
    </citation>
    <scope>NUCLEOTIDE SEQUENCE [LARGE SCALE GENOMIC DNA]</scope>
    <source>
        <strain evidence="2 3">DSM 21637</strain>
    </source>
</reference>
<dbReference type="Proteomes" id="UP000182350">
    <property type="component" value="Unassembled WGS sequence"/>
</dbReference>
<proteinExistence type="predicted"/>
<sequence length="70" mass="7422">MQNNNTSATVQAERRRFLKGLASASAAAGLAAAAGTAMASSEPVETPVMDDQVQGYRESDHIRAYYASCR</sequence>
<evidence type="ECO:0000313" key="3">
    <source>
        <dbReference type="Proteomes" id="UP000182350"/>
    </source>
</evidence>
<keyword evidence="1" id="KW-0732">Signal</keyword>
<gene>
    <name evidence="2" type="ORF">SAMN02745752_02053</name>
</gene>
<feature type="signal peptide" evidence="1">
    <location>
        <begin position="1"/>
        <end position="39"/>
    </location>
</feature>
<dbReference type="AlphaFoldDB" id="A0A1K1Y196"/>